<dbReference type="Pfam" id="PF04248">
    <property type="entry name" value="NTP_transf_9"/>
    <property type="match status" value="1"/>
</dbReference>
<keyword evidence="3" id="KW-1185">Reference proteome</keyword>
<comment type="caution">
    <text evidence="2">The sequence shown here is derived from an EMBL/GenBank/DDBJ whole genome shotgun (WGS) entry which is preliminary data.</text>
</comment>
<dbReference type="Proteomes" id="UP000249590">
    <property type="component" value="Unassembled WGS sequence"/>
</dbReference>
<dbReference type="EMBL" id="QHHQ01000013">
    <property type="protein sequence ID" value="RAH96387.1"/>
    <property type="molecule type" value="Genomic_DNA"/>
</dbReference>
<dbReference type="InterPro" id="IPR007361">
    <property type="entry name" value="DUF427"/>
</dbReference>
<evidence type="ECO:0000259" key="1">
    <source>
        <dbReference type="Pfam" id="PF04248"/>
    </source>
</evidence>
<dbReference type="AlphaFoldDB" id="A0A8B2NK44"/>
<gene>
    <name evidence="2" type="ORF">DLJ53_32580</name>
</gene>
<accession>A0A8B2NK44</accession>
<dbReference type="Gene3D" id="2.170.150.40">
    <property type="entry name" value="Domain of unknown function (DUF427)"/>
    <property type="match status" value="1"/>
</dbReference>
<organism evidence="2 3">
    <name type="scientific">Acuticoccus sediminis</name>
    <dbReference type="NCBI Taxonomy" id="2184697"/>
    <lineage>
        <taxon>Bacteria</taxon>
        <taxon>Pseudomonadati</taxon>
        <taxon>Pseudomonadota</taxon>
        <taxon>Alphaproteobacteria</taxon>
        <taxon>Hyphomicrobiales</taxon>
        <taxon>Amorphaceae</taxon>
        <taxon>Acuticoccus</taxon>
    </lineage>
</organism>
<dbReference type="InterPro" id="IPR038694">
    <property type="entry name" value="DUF427_sf"/>
</dbReference>
<sequence>MAGGMAPARCSSPRRWPSSLLKTLTAYPETCIMWATELRTRGASNLLISPAISTEVDPVERSIRVPDSDYPISIERSEDDVMVIALGQMIAETRRSLEVREGRGRQPAIRYIPMADVDMSLLRPSATLVYCPYKGDASLFTLFANERDLPNAAWCYRAPHWAVAELEGHVAFAPSKVERIAIRPAGGGGVEWT</sequence>
<dbReference type="PANTHER" id="PTHR34310:SF9">
    <property type="entry name" value="BLR5716 PROTEIN"/>
    <property type="match status" value="1"/>
</dbReference>
<reference evidence="2 3" key="1">
    <citation type="submission" date="2018-05" db="EMBL/GenBank/DDBJ databases">
        <title>Acuticoccus sediminis sp. nov., isolated from deep-sea sediment of Indian Ocean.</title>
        <authorList>
            <person name="Liu X."/>
            <person name="Lai Q."/>
            <person name="Du Y."/>
            <person name="Sun F."/>
            <person name="Zhang X."/>
            <person name="Wang S."/>
            <person name="Shao Z."/>
        </authorList>
    </citation>
    <scope>NUCLEOTIDE SEQUENCE [LARGE SCALE GENOMIC DNA]</scope>
    <source>
        <strain evidence="2 3">PTG4-2</strain>
    </source>
</reference>
<protein>
    <recommendedName>
        <fullName evidence="1">DUF427 domain-containing protein</fullName>
    </recommendedName>
</protein>
<evidence type="ECO:0000313" key="3">
    <source>
        <dbReference type="Proteomes" id="UP000249590"/>
    </source>
</evidence>
<proteinExistence type="predicted"/>
<evidence type="ECO:0000313" key="2">
    <source>
        <dbReference type="EMBL" id="RAH96387.1"/>
    </source>
</evidence>
<name>A0A8B2NK44_9HYPH</name>
<feature type="domain" description="DUF427" evidence="1">
    <location>
        <begin position="82"/>
        <end position="174"/>
    </location>
</feature>
<dbReference type="PANTHER" id="PTHR34310">
    <property type="entry name" value="DUF427 DOMAIN PROTEIN (AFU_ORTHOLOGUE AFUA_3G02220)"/>
    <property type="match status" value="1"/>
</dbReference>